<gene>
    <name evidence="1" type="ORF">BLNAU_3213</name>
</gene>
<accession>A0ABQ9YDQ0</accession>
<reference evidence="1 2" key="1">
    <citation type="journal article" date="2022" name="bioRxiv">
        <title>Genomics of Preaxostyla Flagellates Illuminates Evolutionary Transitions and the Path Towards Mitochondrial Loss.</title>
        <authorList>
            <person name="Novak L.V.F."/>
            <person name="Treitli S.C."/>
            <person name="Pyrih J."/>
            <person name="Halakuc P."/>
            <person name="Pipaliya S.V."/>
            <person name="Vacek V."/>
            <person name="Brzon O."/>
            <person name="Soukal P."/>
            <person name="Eme L."/>
            <person name="Dacks J.B."/>
            <person name="Karnkowska A."/>
            <person name="Elias M."/>
            <person name="Hampl V."/>
        </authorList>
    </citation>
    <scope>NUCLEOTIDE SEQUENCE [LARGE SCALE GENOMIC DNA]</scope>
    <source>
        <strain evidence="1">NAU3</strain>
        <tissue evidence="1">Gut</tissue>
    </source>
</reference>
<proteinExistence type="predicted"/>
<keyword evidence="2" id="KW-1185">Reference proteome</keyword>
<comment type="caution">
    <text evidence="1">The sequence shown here is derived from an EMBL/GenBank/DDBJ whole genome shotgun (WGS) entry which is preliminary data.</text>
</comment>
<sequence>MVLSNDISPFLTWNPKAPVTADSASSAFVTLVSMVRDGLYFENALVNKASQLPKLRRSICGFGYCALIVVPCIDSQEYSHLGVSISHLSVLHAYQYQR</sequence>
<dbReference type="EMBL" id="JARBJD010000014">
    <property type="protein sequence ID" value="KAK2961776.1"/>
    <property type="molecule type" value="Genomic_DNA"/>
</dbReference>
<dbReference type="Proteomes" id="UP001281761">
    <property type="component" value="Unassembled WGS sequence"/>
</dbReference>
<evidence type="ECO:0000313" key="1">
    <source>
        <dbReference type="EMBL" id="KAK2961776.1"/>
    </source>
</evidence>
<protein>
    <submittedName>
        <fullName evidence="1">Uncharacterized protein</fullName>
    </submittedName>
</protein>
<organism evidence="1 2">
    <name type="scientific">Blattamonas nauphoetae</name>
    <dbReference type="NCBI Taxonomy" id="2049346"/>
    <lineage>
        <taxon>Eukaryota</taxon>
        <taxon>Metamonada</taxon>
        <taxon>Preaxostyla</taxon>
        <taxon>Oxymonadida</taxon>
        <taxon>Blattamonas</taxon>
    </lineage>
</organism>
<name>A0ABQ9YDQ0_9EUKA</name>
<evidence type="ECO:0000313" key="2">
    <source>
        <dbReference type="Proteomes" id="UP001281761"/>
    </source>
</evidence>